<dbReference type="InterPro" id="IPR039697">
    <property type="entry name" value="Alcohol_dehydrogenase_Fe"/>
</dbReference>
<dbReference type="EC" id="1.1.1.1" evidence="6"/>
<dbReference type="InterPro" id="IPR001670">
    <property type="entry name" value="ADH_Fe/GldA"/>
</dbReference>
<dbReference type="Pfam" id="PF00465">
    <property type="entry name" value="Fe-ADH"/>
    <property type="match status" value="1"/>
</dbReference>
<dbReference type="InterPro" id="IPR018211">
    <property type="entry name" value="ADH_Fe_CS"/>
</dbReference>
<dbReference type="SUPFAM" id="SSF56796">
    <property type="entry name" value="Dehydroquinate synthase-like"/>
    <property type="match status" value="1"/>
</dbReference>
<evidence type="ECO:0000256" key="3">
    <source>
        <dbReference type="ARBA" id="ARBA00023027"/>
    </source>
</evidence>
<dbReference type="Gene3D" id="3.40.50.1970">
    <property type="match status" value="1"/>
</dbReference>
<dbReference type="GO" id="GO:0046872">
    <property type="term" value="F:metal ion binding"/>
    <property type="evidence" value="ECO:0007669"/>
    <property type="project" value="InterPro"/>
</dbReference>
<dbReference type="GO" id="GO:0004022">
    <property type="term" value="F:alcohol dehydrogenase (NAD+) activity"/>
    <property type="evidence" value="ECO:0007669"/>
    <property type="project" value="UniProtKB-EC"/>
</dbReference>
<evidence type="ECO:0000259" key="4">
    <source>
        <dbReference type="Pfam" id="PF00465"/>
    </source>
</evidence>
<name>A0A3B1CZH6_9ZZZZ</name>
<accession>A0A3B1CZH6</accession>
<gene>
    <name evidence="6" type="ORF">MNBD_UNCLBAC01-1717</name>
</gene>
<dbReference type="Gene3D" id="1.20.1090.10">
    <property type="entry name" value="Dehydroquinate synthase-like - alpha domain"/>
    <property type="match status" value="1"/>
</dbReference>
<dbReference type="FunFam" id="1.20.1090.10:FF:000001">
    <property type="entry name" value="Aldehyde-alcohol dehydrogenase"/>
    <property type="match status" value="1"/>
</dbReference>
<dbReference type="Pfam" id="PF25137">
    <property type="entry name" value="ADH_Fe_C"/>
    <property type="match status" value="1"/>
</dbReference>
<sequence>MKILPLPEIVIGKNVLKEVPAVLKKISGRRVMVVTDPGLKKAGILKPLEAVLNEAVQEIIVFDEVAPDPSIELVSRVVDLAKKEKVDAVIGLGGGSPIDTAKVAAALVTNTKNIEAYFGIDLLEKNALPIIAIPTTAGTGSEVTPIAILSDEEEKLKKGIVSSKIIPQYAFLDPVLTVGLPPAVTAATGMDALTHAIEAYTSVNASPYSDALSLKAMYLIKGNLKRAFDDGKDVAVRENMLLGSLLAGMAFAHAGVAAVHAFAYPLGGMFHIPHGLANTLMLATIMEFNIIGSEQKYKDIAIALGVADENIKPEMAIEVVRELKDSLDMPKSLADINIPKDSIGKLAEGAMKVTRLLANNPRQINLEDAKKLYETAYATAW</sequence>
<dbReference type="PANTHER" id="PTHR11496:SF102">
    <property type="entry name" value="ALCOHOL DEHYDROGENASE 4"/>
    <property type="match status" value="1"/>
</dbReference>
<dbReference type="InterPro" id="IPR056798">
    <property type="entry name" value="ADH_Fe_C"/>
</dbReference>
<keyword evidence="2 6" id="KW-0560">Oxidoreductase</keyword>
<proteinExistence type="inferred from homology"/>
<comment type="similarity">
    <text evidence="1">Belongs to the iron-containing alcohol dehydrogenase family.</text>
</comment>
<dbReference type="AlphaFoldDB" id="A0A3B1CZH6"/>
<protein>
    <submittedName>
        <fullName evidence="6">Alcohol dehydrogenase</fullName>
        <ecNumber evidence="6">1.1.1.1</ecNumber>
    </submittedName>
</protein>
<reference evidence="6" key="1">
    <citation type="submission" date="2018-06" db="EMBL/GenBank/DDBJ databases">
        <authorList>
            <person name="Zhirakovskaya E."/>
        </authorList>
    </citation>
    <scope>NUCLEOTIDE SEQUENCE</scope>
</reference>
<dbReference type="PROSITE" id="PS00913">
    <property type="entry name" value="ADH_IRON_1"/>
    <property type="match status" value="1"/>
</dbReference>
<organism evidence="6">
    <name type="scientific">hydrothermal vent metagenome</name>
    <dbReference type="NCBI Taxonomy" id="652676"/>
    <lineage>
        <taxon>unclassified sequences</taxon>
        <taxon>metagenomes</taxon>
        <taxon>ecological metagenomes</taxon>
    </lineage>
</organism>
<dbReference type="EMBL" id="UOGJ01000039">
    <property type="protein sequence ID" value="VAX35259.1"/>
    <property type="molecule type" value="Genomic_DNA"/>
</dbReference>
<feature type="domain" description="Fe-containing alcohol dehydrogenase-like C-terminal" evidence="5">
    <location>
        <begin position="185"/>
        <end position="377"/>
    </location>
</feature>
<feature type="domain" description="Alcohol dehydrogenase iron-type/glycerol dehydrogenase GldA" evidence="4">
    <location>
        <begin position="8"/>
        <end position="174"/>
    </location>
</feature>
<dbReference type="FunFam" id="3.40.50.1970:FF:000003">
    <property type="entry name" value="Alcohol dehydrogenase, iron-containing"/>
    <property type="match status" value="1"/>
</dbReference>
<dbReference type="PANTHER" id="PTHR11496">
    <property type="entry name" value="ALCOHOL DEHYDROGENASE"/>
    <property type="match status" value="1"/>
</dbReference>
<keyword evidence="3" id="KW-0520">NAD</keyword>
<evidence type="ECO:0000313" key="6">
    <source>
        <dbReference type="EMBL" id="VAX35259.1"/>
    </source>
</evidence>
<dbReference type="CDD" id="cd08551">
    <property type="entry name" value="Fe-ADH"/>
    <property type="match status" value="1"/>
</dbReference>
<evidence type="ECO:0000256" key="1">
    <source>
        <dbReference type="ARBA" id="ARBA00007358"/>
    </source>
</evidence>
<evidence type="ECO:0000259" key="5">
    <source>
        <dbReference type="Pfam" id="PF25137"/>
    </source>
</evidence>
<evidence type="ECO:0000256" key="2">
    <source>
        <dbReference type="ARBA" id="ARBA00023002"/>
    </source>
</evidence>